<dbReference type="STRING" id="1121884.SAMN02745131_01928"/>
<keyword evidence="11" id="KW-1185">Reference proteome</keyword>
<dbReference type="PANTHER" id="PTHR21174">
    <property type="match status" value="1"/>
</dbReference>
<dbReference type="OrthoDB" id="5728337at2"/>
<feature type="domain" description="HD/PDEase" evidence="9">
    <location>
        <begin position="28"/>
        <end position="143"/>
    </location>
</feature>
<evidence type="ECO:0000256" key="5">
    <source>
        <dbReference type="ARBA" id="ARBA00022989"/>
    </source>
</evidence>
<keyword evidence="2" id="KW-1003">Cell membrane</keyword>
<proteinExistence type="predicted"/>
<dbReference type="GO" id="GO:0051607">
    <property type="term" value="P:defense response to virus"/>
    <property type="evidence" value="ECO:0007669"/>
    <property type="project" value="UniProtKB-KW"/>
</dbReference>
<dbReference type="InterPro" id="IPR009218">
    <property type="entry name" value="HD_phosphohydro"/>
</dbReference>
<dbReference type="AlphaFoldDB" id="A0A1M4ZFV1"/>
<comment type="subcellular location">
    <subcellularLocation>
        <location evidence="1">Cell membrane</location>
    </subcellularLocation>
</comment>
<organism evidence="10 11">
    <name type="scientific">Flavisolibacter ginsengisoli DSM 18119</name>
    <dbReference type="NCBI Taxonomy" id="1121884"/>
    <lineage>
        <taxon>Bacteria</taxon>
        <taxon>Pseudomonadati</taxon>
        <taxon>Bacteroidota</taxon>
        <taxon>Chitinophagia</taxon>
        <taxon>Chitinophagales</taxon>
        <taxon>Chitinophagaceae</taxon>
        <taxon>Flavisolibacter</taxon>
    </lineage>
</organism>
<dbReference type="PANTHER" id="PTHR21174:SF0">
    <property type="entry name" value="HD PHOSPHOHYDROLASE FAMILY PROTEIN-RELATED"/>
    <property type="match status" value="1"/>
</dbReference>
<dbReference type="InterPro" id="IPR006674">
    <property type="entry name" value="HD_domain"/>
</dbReference>
<evidence type="ECO:0000256" key="7">
    <source>
        <dbReference type="ARBA" id="ARBA00023136"/>
    </source>
</evidence>
<dbReference type="InterPro" id="IPR043760">
    <property type="entry name" value="PycTM_dom"/>
</dbReference>
<protein>
    <submittedName>
        <fullName evidence="10">Predicted metal-dependent phosphohydrolase, HD superfamily</fullName>
    </submittedName>
</protein>
<dbReference type="Proteomes" id="UP000184048">
    <property type="component" value="Unassembled WGS sequence"/>
</dbReference>
<evidence type="ECO:0000256" key="8">
    <source>
        <dbReference type="SAM" id="Phobius"/>
    </source>
</evidence>
<dbReference type="Pfam" id="PF01966">
    <property type="entry name" value="HD"/>
    <property type="match status" value="1"/>
</dbReference>
<keyword evidence="7 8" id="KW-0472">Membrane</keyword>
<dbReference type="RefSeq" id="WP_072835132.1">
    <property type="nucleotide sequence ID" value="NZ_FQUU01000007.1"/>
</dbReference>
<dbReference type="Pfam" id="PF18967">
    <property type="entry name" value="PycTM"/>
    <property type="match status" value="1"/>
</dbReference>
<keyword evidence="10" id="KW-0378">Hydrolase</keyword>
<accession>A0A1M4ZFV1</accession>
<evidence type="ECO:0000313" key="10">
    <source>
        <dbReference type="EMBL" id="SHF16910.1"/>
    </source>
</evidence>
<dbReference type="EMBL" id="FQUU01000007">
    <property type="protein sequence ID" value="SHF16910.1"/>
    <property type="molecule type" value="Genomic_DNA"/>
</dbReference>
<evidence type="ECO:0000256" key="1">
    <source>
        <dbReference type="ARBA" id="ARBA00004236"/>
    </source>
</evidence>
<evidence type="ECO:0000256" key="4">
    <source>
        <dbReference type="ARBA" id="ARBA00022741"/>
    </source>
</evidence>
<keyword evidence="3 8" id="KW-0812">Transmembrane</keyword>
<feature type="transmembrane region" description="Helical" evidence="8">
    <location>
        <begin position="260"/>
        <end position="280"/>
    </location>
</feature>
<feature type="transmembrane region" description="Helical" evidence="8">
    <location>
        <begin position="381"/>
        <end position="402"/>
    </location>
</feature>
<keyword evidence="5 8" id="KW-1133">Transmembrane helix</keyword>
<gene>
    <name evidence="10" type="ORF">SAMN02745131_01928</name>
</gene>
<feature type="transmembrane region" description="Helical" evidence="8">
    <location>
        <begin position="286"/>
        <end position="306"/>
    </location>
</feature>
<dbReference type="InterPro" id="IPR003607">
    <property type="entry name" value="HD/PDEase_dom"/>
</dbReference>
<evidence type="ECO:0000256" key="3">
    <source>
        <dbReference type="ARBA" id="ARBA00022692"/>
    </source>
</evidence>
<evidence type="ECO:0000313" key="11">
    <source>
        <dbReference type="Proteomes" id="UP000184048"/>
    </source>
</evidence>
<reference evidence="10 11" key="1">
    <citation type="submission" date="2016-11" db="EMBL/GenBank/DDBJ databases">
        <authorList>
            <person name="Jaros S."/>
            <person name="Januszkiewicz K."/>
            <person name="Wedrychowicz H."/>
        </authorList>
    </citation>
    <scope>NUCLEOTIDE SEQUENCE [LARGE SCALE GENOMIC DNA]</scope>
    <source>
        <strain evidence="10 11">DSM 18119</strain>
    </source>
</reference>
<dbReference type="SMART" id="SM00471">
    <property type="entry name" value="HDc"/>
    <property type="match status" value="1"/>
</dbReference>
<dbReference type="GO" id="GO:0016787">
    <property type="term" value="F:hydrolase activity"/>
    <property type="evidence" value="ECO:0007669"/>
    <property type="project" value="UniProtKB-KW"/>
</dbReference>
<evidence type="ECO:0000256" key="2">
    <source>
        <dbReference type="ARBA" id="ARBA00022475"/>
    </source>
</evidence>
<dbReference type="GO" id="GO:0000166">
    <property type="term" value="F:nucleotide binding"/>
    <property type="evidence" value="ECO:0007669"/>
    <property type="project" value="UniProtKB-KW"/>
</dbReference>
<keyword evidence="4" id="KW-0547">Nucleotide-binding</keyword>
<dbReference type="GO" id="GO:0005886">
    <property type="term" value="C:plasma membrane"/>
    <property type="evidence" value="ECO:0007669"/>
    <property type="project" value="UniProtKB-SubCell"/>
</dbReference>
<sequence>MTETQEQNLAAARHYVTDLYKNNLDPKFVFHNLDHTEDVADACSMMAEQYQLSDDDRYVLSLAAWFHDTGYTEGHAEGHEDVSVQLATSFLKQRGVEETVIQRVTSAILATRMPQSPLSQLEKILCDADLMHLSTDDFKARNQLLKQERENLLGQKISRKEWRKGNIQFLESHKYFTDFGQQKLEVRKLDNLNEMRKKKDRKELEKEIETEAFPYVYEAESQKSSAADIKNTERGVQTMFRTTSHNHLQLSAMADSKSHILISVSSIILSVTLSFLISRLNYYPQYIIPTGILVAACAGAATFAILSTRPSISKGRFTEEDIRNKKTNLLFFGNFHRMELEDYQWGMNQMIKDKEYLYNTMMMDIYYLGVVLAKKYKYLRIAYTIFMWGLILAVIAFGIAAITTAGSDTTAVTPVIDY</sequence>
<dbReference type="SUPFAM" id="SSF109604">
    <property type="entry name" value="HD-domain/PDEase-like"/>
    <property type="match status" value="1"/>
</dbReference>
<dbReference type="Gene3D" id="1.10.3210.10">
    <property type="entry name" value="Hypothetical protein af1432"/>
    <property type="match status" value="1"/>
</dbReference>
<name>A0A1M4ZFV1_9BACT</name>
<evidence type="ECO:0000256" key="6">
    <source>
        <dbReference type="ARBA" id="ARBA00023118"/>
    </source>
</evidence>
<dbReference type="CDD" id="cd00077">
    <property type="entry name" value="HDc"/>
    <property type="match status" value="1"/>
</dbReference>
<keyword evidence="6" id="KW-0051">Antiviral defense</keyword>
<evidence type="ECO:0000259" key="9">
    <source>
        <dbReference type="SMART" id="SM00471"/>
    </source>
</evidence>